<organism evidence="2 3">
    <name type="scientific">Bionectria ochroleuca</name>
    <name type="common">Gliocladium roseum</name>
    <dbReference type="NCBI Taxonomy" id="29856"/>
    <lineage>
        <taxon>Eukaryota</taxon>
        <taxon>Fungi</taxon>
        <taxon>Dikarya</taxon>
        <taxon>Ascomycota</taxon>
        <taxon>Pezizomycotina</taxon>
        <taxon>Sordariomycetes</taxon>
        <taxon>Hypocreomycetidae</taxon>
        <taxon>Hypocreales</taxon>
        <taxon>Bionectriaceae</taxon>
        <taxon>Clonostachys</taxon>
    </lineage>
</organism>
<evidence type="ECO:0000313" key="2">
    <source>
        <dbReference type="EMBL" id="VUC30593.1"/>
    </source>
</evidence>
<dbReference type="EMBL" id="CABFNS010000821">
    <property type="protein sequence ID" value="VUC30593.1"/>
    <property type="molecule type" value="Genomic_DNA"/>
</dbReference>
<sequence>MRKFFRLETKRELAGPSLSRPMRATSREEPFPSGIKQLYGSPETSDTYIVFVHGLDGNREKTWTAKGAAEPWPKAILPLELPSARILTLDTMRTQQNGRRGALGIEFGITHGTS</sequence>
<name>A0ABY6UK27_BIOOC</name>
<protein>
    <recommendedName>
        <fullName evidence="4">DUF676 domain-containing protein</fullName>
    </recommendedName>
</protein>
<gene>
    <name evidence="2" type="ORF">CLO192961_LOCUS290505</name>
</gene>
<keyword evidence="3" id="KW-1185">Reference proteome</keyword>
<comment type="caution">
    <text evidence="2">The sequence shown here is derived from an EMBL/GenBank/DDBJ whole genome shotgun (WGS) entry which is preliminary data.</text>
</comment>
<dbReference type="Proteomes" id="UP000766486">
    <property type="component" value="Unassembled WGS sequence"/>
</dbReference>
<accession>A0ABY6UK27</accession>
<evidence type="ECO:0008006" key="4">
    <source>
        <dbReference type="Google" id="ProtNLM"/>
    </source>
</evidence>
<evidence type="ECO:0000313" key="3">
    <source>
        <dbReference type="Proteomes" id="UP000766486"/>
    </source>
</evidence>
<reference evidence="2 3" key="1">
    <citation type="submission" date="2019-06" db="EMBL/GenBank/DDBJ databases">
        <authorList>
            <person name="Broberg M."/>
        </authorList>
    </citation>
    <scope>NUCLEOTIDE SEQUENCE [LARGE SCALE GENOMIC DNA]</scope>
</reference>
<evidence type="ECO:0000256" key="1">
    <source>
        <dbReference type="SAM" id="MobiDB-lite"/>
    </source>
</evidence>
<proteinExistence type="predicted"/>
<feature type="region of interest" description="Disordered" evidence="1">
    <location>
        <begin position="15"/>
        <end position="39"/>
    </location>
</feature>